<proteinExistence type="predicted"/>
<dbReference type="InterPro" id="IPR051449">
    <property type="entry name" value="ABC-2_transporter_component"/>
</dbReference>
<dbReference type="AlphaFoldDB" id="A0A1F6CZR0"/>
<dbReference type="GO" id="GO:0140359">
    <property type="term" value="F:ABC-type transporter activity"/>
    <property type="evidence" value="ECO:0007669"/>
    <property type="project" value="InterPro"/>
</dbReference>
<evidence type="ECO:0000256" key="5">
    <source>
        <dbReference type="ARBA" id="ARBA00023136"/>
    </source>
</evidence>
<dbReference type="PANTHER" id="PTHR30294:SF29">
    <property type="entry name" value="MULTIDRUG ABC TRANSPORTER PERMEASE YBHS-RELATED"/>
    <property type="match status" value="1"/>
</dbReference>
<evidence type="ECO:0000313" key="8">
    <source>
        <dbReference type="Proteomes" id="UP000178606"/>
    </source>
</evidence>
<evidence type="ECO:0000256" key="1">
    <source>
        <dbReference type="ARBA" id="ARBA00004651"/>
    </source>
</evidence>
<keyword evidence="2" id="KW-1003">Cell membrane</keyword>
<evidence type="ECO:0000313" key="7">
    <source>
        <dbReference type="EMBL" id="OGG54322.1"/>
    </source>
</evidence>
<evidence type="ECO:0000256" key="3">
    <source>
        <dbReference type="ARBA" id="ARBA00022692"/>
    </source>
</evidence>
<gene>
    <name evidence="7" type="ORF">A3F84_14775</name>
</gene>
<accession>A0A1F6CZR0</accession>
<dbReference type="Proteomes" id="UP000178606">
    <property type="component" value="Unassembled WGS sequence"/>
</dbReference>
<feature type="domain" description="ABC-2 type transporter transmembrane" evidence="6">
    <location>
        <begin position="54"/>
        <end position="183"/>
    </location>
</feature>
<keyword evidence="4" id="KW-1133">Transmembrane helix</keyword>
<dbReference type="GO" id="GO:0005886">
    <property type="term" value="C:plasma membrane"/>
    <property type="evidence" value="ECO:0007669"/>
    <property type="project" value="UniProtKB-SubCell"/>
</dbReference>
<reference evidence="7 8" key="1">
    <citation type="journal article" date="2016" name="Nat. Commun.">
        <title>Thousands of microbial genomes shed light on interconnected biogeochemical processes in an aquifer system.</title>
        <authorList>
            <person name="Anantharaman K."/>
            <person name="Brown C.T."/>
            <person name="Hug L.A."/>
            <person name="Sharon I."/>
            <person name="Castelle C.J."/>
            <person name="Probst A.J."/>
            <person name="Thomas B.C."/>
            <person name="Singh A."/>
            <person name="Wilkins M.J."/>
            <person name="Karaoz U."/>
            <person name="Brodie E.L."/>
            <person name="Williams K.H."/>
            <person name="Hubbard S.S."/>
            <person name="Banfield J.F."/>
        </authorList>
    </citation>
    <scope>NUCLEOTIDE SEQUENCE [LARGE SCALE GENOMIC DNA]</scope>
    <source>
        <strain evidence="8">RIFCSPLOWO2_12_FULL_64_10</strain>
    </source>
</reference>
<dbReference type="InterPro" id="IPR013525">
    <property type="entry name" value="ABC2_TM"/>
</dbReference>
<keyword evidence="3" id="KW-0812">Transmembrane</keyword>
<sequence>MRSYFASPVAYAVACVWLFFSGFMFRNILLEFNRICLTYNQQPMRTASLNLNDFVVTNFFGIKFFVWIFFVPFLTMRLYAEEQKSGTIELLLTSPVTTLQTLVAKFAACLSLYAAVEGVGFAHVLIANAYGSLDWGPVLSAYAAVLLMGGAFVAVGILTSALTENQIIAGGVALILLLLFWVIDWAASFSGPGLGAVLSYLSVLGHMRDFQRGVVDTGNVVFFLSLIAFGLFLTHTALESRRWRQ</sequence>
<evidence type="ECO:0000259" key="6">
    <source>
        <dbReference type="Pfam" id="PF12698"/>
    </source>
</evidence>
<evidence type="ECO:0000256" key="2">
    <source>
        <dbReference type="ARBA" id="ARBA00022475"/>
    </source>
</evidence>
<dbReference type="EMBL" id="MFKF01000107">
    <property type="protein sequence ID" value="OGG54322.1"/>
    <property type="molecule type" value="Genomic_DNA"/>
</dbReference>
<organism evidence="7 8">
    <name type="scientific">Handelsmanbacteria sp. (strain RIFCSPLOWO2_12_FULL_64_10)</name>
    <dbReference type="NCBI Taxonomy" id="1817868"/>
    <lineage>
        <taxon>Bacteria</taxon>
        <taxon>Candidatus Handelsmaniibacteriota</taxon>
    </lineage>
</organism>
<keyword evidence="5" id="KW-0472">Membrane</keyword>
<evidence type="ECO:0000256" key="4">
    <source>
        <dbReference type="ARBA" id="ARBA00022989"/>
    </source>
</evidence>
<comment type="caution">
    <text evidence="7">The sequence shown here is derived from an EMBL/GenBank/DDBJ whole genome shotgun (WGS) entry which is preliminary data.</text>
</comment>
<dbReference type="Pfam" id="PF12698">
    <property type="entry name" value="ABC2_membrane_3"/>
    <property type="match status" value="1"/>
</dbReference>
<dbReference type="PANTHER" id="PTHR30294">
    <property type="entry name" value="MEMBRANE COMPONENT OF ABC TRANSPORTER YHHJ-RELATED"/>
    <property type="match status" value="1"/>
</dbReference>
<comment type="subcellular location">
    <subcellularLocation>
        <location evidence="1">Cell membrane</location>
        <topology evidence="1">Multi-pass membrane protein</topology>
    </subcellularLocation>
</comment>
<protein>
    <recommendedName>
        <fullName evidence="6">ABC-2 type transporter transmembrane domain-containing protein</fullName>
    </recommendedName>
</protein>
<name>A0A1F6CZR0_HANXR</name>